<feature type="compositionally biased region" description="Polar residues" evidence="1">
    <location>
        <begin position="310"/>
        <end position="323"/>
    </location>
</feature>
<feature type="compositionally biased region" description="Low complexity" evidence="1">
    <location>
        <begin position="80"/>
        <end position="99"/>
    </location>
</feature>
<feature type="region of interest" description="Disordered" evidence="1">
    <location>
        <begin position="1"/>
        <end position="163"/>
    </location>
</feature>
<evidence type="ECO:0000313" key="2">
    <source>
        <dbReference type="EMBL" id="RKP28063.1"/>
    </source>
</evidence>
<feature type="compositionally biased region" description="Gly residues" evidence="1">
    <location>
        <begin position="1234"/>
        <end position="1245"/>
    </location>
</feature>
<evidence type="ECO:0000313" key="3">
    <source>
        <dbReference type="Proteomes" id="UP000278143"/>
    </source>
</evidence>
<name>A0A4P9Z5Y7_9FUNG</name>
<feature type="compositionally biased region" description="Pro residues" evidence="1">
    <location>
        <begin position="588"/>
        <end position="598"/>
    </location>
</feature>
<feature type="region of interest" description="Disordered" evidence="1">
    <location>
        <begin position="957"/>
        <end position="977"/>
    </location>
</feature>
<feature type="compositionally biased region" description="Polar residues" evidence="1">
    <location>
        <begin position="1058"/>
        <end position="1067"/>
    </location>
</feature>
<dbReference type="Proteomes" id="UP000278143">
    <property type="component" value="Unassembled WGS sequence"/>
</dbReference>
<feature type="compositionally biased region" description="Basic and acidic residues" evidence="1">
    <location>
        <begin position="377"/>
        <end position="411"/>
    </location>
</feature>
<feature type="compositionally biased region" description="Low complexity" evidence="1">
    <location>
        <begin position="11"/>
        <end position="24"/>
    </location>
</feature>
<feature type="compositionally biased region" description="Polar residues" evidence="1">
    <location>
        <begin position="459"/>
        <end position="471"/>
    </location>
</feature>
<gene>
    <name evidence="2" type="ORF">SYNPS1DRAFT_26340</name>
</gene>
<evidence type="ECO:0000256" key="1">
    <source>
        <dbReference type="SAM" id="MobiDB-lite"/>
    </source>
</evidence>
<feature type="compositionally biased region" description="Low complexity" evidence="1">
    <location>
        <begin position="412"/>
        <end position="425"/>
    </location>
</feature>
<feature type="region of interest" description="Disordered" evidence="1">
    <location>
        <begin position="773"/>
        <end position="796"/>
    </location>
</feature>
<accession>A0A4P9Z5Y7</accession>
<feature type="compositionally biased region" description="Low complexity" evidence="1">
    <location>
        <begin position="1296"/>
        <end position="1313"/>
    </location>
</feature>
<organism evidence="2 3">
    <name type="scientific">Syncephalis pseudoplumigaleata</name>
    <dbReference type="NCBI Taxonomy" id="1712513"/>
    <lineage>
        <taxon>Eukaryota</taxon>
        <taxon>Fungi</taxon>
        <taxon>Fungi incertae sedis</taxon>
        <taxon>Zoopagomycota</taxon>
        <taxon>Zoopagomycotina</taxon>
        <taxon>Zoopagomycetes</taxon>
        <taxon>Zoopagales</taxon>
        <taxon>Piptocephalidaceae</taxon>
        <taxon>Syncephalis</taxon>
    </lineage>
</organism>
<feature type="region of interest" description="Disordered" evidence="1">
    <location>
        <begin position="705"/>
        <end position="737"/>
    </location>
</feature>
<feature type="compositionally biased region" description="Low complexity" evidence="1">
    <location>
        <begin position="493"/>
        <end position="555"/>
    </location>
</feature>
<proteinExistence type="predicted"/>
<feature type="compositionally biased region" description="Low complexity" evidence="1">
    <location>
        <begin position="348"/>
        <end position="360"/>
    </location>
</feature>
<feature type="compositionally biased region" description="Low complexity" evidence="1">
    <location>
        <begin position="599"/>
        <end position="610"/>
    </location>
</feature>
<dbReference type="EMBL" id="KZ989122">
    <property type="protein sequence ID" value="RKP28063.1"/>
    <property type="molecule type" value="Genomic_DNA"/>
</dbReference>
<feature type="region of interest" description="Disordered" evidence="1">
    <location>
        <begin position="229"/>
        <end position="636"/>
    </location>
</feature>
<feature type="compositionally biased region" description="Low complexity" evidence="1">
    <location>
        <begin position="961"/>
        <end position="977"/>
    </location>
</feature>
<reference evidence="3" key="1">
    <citation type="journal article" date="2018" name="Nat. Microbiol.">
        <title>Leveraging single-cell genomics to expand the fungal tree of life.</title>
        <authorList>
            <person name="Ahrendt S.R."/>
            <person name="Quandt C.A."/>
            <person name="Ciobanu D."/>
            <person name="Clum A."/>
            <person name="Salamov A."/>
            <person name="Andreopoulos B."/>
            <person name="Cheng J.F."/>
            <person name="Woyke T."/>
            <person name="Pelin A."/>
            <person name="Henrissat B."/>
            <person name="Reynolds N.K."/>
            <person name="Benny G.L."/>
            <person name="Smith M.E."/>
            <person name="James T.Y."/>
            <person name="Grigoriev I.V."/>
        </authorList>
    </citation>
    <scope>NUCLEOTIDE SEQUENCE [LARGE SCALE GENOMIC DNA]</scope>
    <source>
        <strain evidence="3">Benny S71-1</strain>
    </source>
</reference>
<feature type="region of interest" description="Disordered" evidence="1">
    <location>
        <begin position="1232"/>
        <end position="1256"/>
    </location>
</feature>
<feature type="region of interest" description="Disordered" evidence="1">
    <location>
        <begin position="1042"/>
        <end position="1093"/>
    </location>
</feature>
<keyword evidence="3" id="KW-1185">Reference proteome</keyword>
<sequence length="1320" mass="137107">MPGDPPLSTYAELSSSAASTGAASPLSNRTGGAGASGRNYSRARTSVVAPLPVDIPSKRMETKQPTLVASGPVWGKPVLSTATTATSISSNNSSGSGTHVGDGHGDGSGSGHNDDSDSCTQPSAVWRPKAAKNNARASDTLAGSGRGMAMANDNEYPTAAEASKTDAKCKLSIALKGMHGSPCSGHPREKPVIDEKWDEMSDNGMDFNEDVIEFADGKVKIGGMLAAARVSANASPARSDTGGEGMDARKRRILRTTSHHDRDTMAPTSNDSKRAEIAKAAEHPASAASAASSSSVKAAGSDGDAAQAATVKSSSYPERTSTTWRRHAASVTDDDEAASSSCKEEVDAPASAAASSCGSAVERPKLSQGDRTSLAMERARQRREEEERERLAREKRLAEKLRMLEEQEKQKSSNNSSSSSTAHASSDTKEPASSSNAATLAGAASTRPHAGGQHRETRPTINTAVNGTHECSSSSSSNTLHLDDTPRSPVSLASVATSWRRSTATTATATASPASGEATVEATKPPSTITSTTSTTHATSTKLTKSSVPSSPSTVHRASPRLSQTATGKAADARTTSSTEAAQEVPPSSKPAPQPYRPPALRRALQQQQQEKQVDNASSPARPATPTSTETHVVADAGASSLSATIHVVQEAEAEAADGEAAVIASEGEAVVDVAYDAESGTFEGNDQEEQEEDVLDHAYDDHVEASFEEEEENEVDEVEDEPAGIDGLPLEHDDTAHDVSIVNEDEEDDDEEDDDAGVHTVDSEVAATTVDVEGSTAVRKCRRGRRGRKRGDKDKAATIELDEHTSSSCTTDTTILVATSHTMTMMMSPEVEYSHADETEGDATTMVPSDYGEQGGWYHDELIAHSEEDVHPTTVTEDPSMFCVDVSLAMSTKPPLDTMAMQHHHHHHHHHHGELLQSHSHGSTITDVESSIGRGHTEGELSGLLTPPVEMLSLTPSDPSGCSTSLSELSSTSSPSYVSIQPIAPMHYQQVPPPPPPPQAASHHAMMNTAYVTPGATIYPHPVYAYAPAPLSMPVQMPVHSMRPPNSGGGGGGGASRAQQLHSNGGNAPRPLNPHYAFHSQHDPSLVQSSQPQARAVATALPSQFIYYQMPSTTVMGSPRTVSGHPHGGADPMAAMATYTIPANAGAAHPHGGPWTMAAAATGHHQHHQHQQHHHHLLQAQVSTSAAATSATGTTFIPMAGAVSSATGTSMSSGSFVPMGSHLAYGSTAATGSNGGSSGNGGGSSNNNNGNNGGAMSFAATATGGAHLPMATSHGHAHPTIMTTTTNWMVQAPATSMAGSSTASSTPTALAPMHVESDE</sequence>
<feature type="compositionally biased region" description="Polar residues" evidence="1">
    <location>
        <begin position="615"/>
        <end position="631"/>
    </location>
</feature>
<feature type="compositionally biased region" description="Acidic residues" evidence="1">
    <location>
        <begin position="707"/>
        <end position="724"/>
    </location>
</feature>
<feature type="compositionally biased region" description="Basic residues" evidence="1">
    <location>
        <begin position="780"/>
        <end position="791"/>
    </location>
</feature>
<protein>
    <submittedName>
        <fullName evidence="2">Uncharacterized protein</fullName>
    </submittedName>
</protein>
<feature type="compositionally biased region" description="Low complexity" evidence="1">
    <location>
        <begin position="283"/>
        <end position="309"/>
    </location>
</feature>
<feature type="region of interest" description="Disordered" evidence="1">
    <location>
        <begin position="1296"/>
        <end position="1320"/>
    </location>
</feature>
<dbReference type="OrthoDB" id="10668230at2759"/>
<feature type="compositionally biased region" description="Low complexity" evidence="1">
    <location>
        <begin position="229"/>
        <end position="239"/>
    </location>
</feature>
<feature type="compositionally biased region" description="Basic and acidic residues" evidence="1">
    <location>
        <begin position="271"/>
        <end position="282"/>
    </location>
</feature>